<reference evidence="2 3" key="1">
    <citation type="submission" date="2018-03" db="EMBL/GenBank/DDBJ databases">
        <title>Genomic Encyclopedia of Archaeal and Bacterial Type Strains, Phase II (KMG-II): from individual species to whole genera.</title>
        <authorList>
            <person name="Goeker M."/>
        </authorList>
    </citation>
    <scope>NUCLEOTIDE SEQUENCE [LARGE SCALE GENOMIC DNA]</scope>
    <source>
        <strain evidence="2 3">DSM 25027</strain>
    </source>
</reference>
<evidence type="ECO:0000259" key="1">
    <source>
        <dbReference type="Pfam" id="PF06445"/>
    </source>
</evidence>
<organism evidence="2 3">
    <name type="scientific">Flagellimonas meridianipacifica</name>
    <dbReference type="NCBI Taxonomy" id="1080225"/>
    <lineage>
        <taxon>Bacteria</taxon>
        <taxon>Pseudomonadati</taxon>
        <taxon>Bacteroidota</taxon>
        <taxon>Flavobacteriia</taxon>
        <taxon>Flavobacteriales</taxon>
        <taxon>Flavobacteriaceae</taxon>
        <taxon>Flagellimonas</taxon>
    </lineage>
</organism>
<dbReference type="AlphaFoldDB" id="A0A2T0MFZ3"/>
<keyword evidence="3" id="KW-1185">Reference proteome</keyword>
<dbReference type="EMBL" id="PVYX01000001">
    <property type="protein sequence ID" value="PRX56501.1"/>
    <property type="molecule type" value="Genomic_DNA"/>
</dbReference>
<feature type="domain" description="GyrI-like small molecule binding" evidence="1">
    <location>
        <begin position="180"/>
        <end position="296"/>
    </location>
</feature>
<protein>
    <submittedName>
        <fullName evidence="2">Effector-binding domain-containing protein</fullName>
    </submittedName>
</protein>
<evidence type="ECO:0000313" key="2">
    <source>
        <dbReference type="EMBL" id="PRX56501.1"/>
    </source>
</evidence>
<dbReference type="InterPro" id="IPR011256">
    <property type="entry name" value="Reg_factor_effector_dom_sf"/>
</dbReference>
<dbReference type="RefSeq" id="WP_106143470.1">
    <property type="nucleotide sequence ID" value="NZ_PVYX01000001.1"/>
</dbReference>
<comment type="caution">
    <text evidence="2">The sequence shown here is derived from an EMBL/GenBank/DDBJ whole genome shotgun (WGS) entry which is preliminary data.</text>
</comment>
<sequence>MKKKALFGFVGTLVFLLSWYLFIKPSDYIVTFKANTFPGAINQTLKVWGKSNFSGKILEQKDLLHVNQRLQFGDSVVDYEWTITPISDSTSSIRVSITDEKNSLKNRILIPFTNTIIEKRSKKNLLDYSAFLNNHIKKFKAKVEGEAELPPSFCAYLPAKGIQSKKAFDMMRDFPYLSSFIEENDLKLVGTPFVEITNWNIVTDSISFNFCYPIQKTDSLPEHREIKFKEYSSRKAIKAIYKGNYSTSDRAWYRILTYAEKNGIAVDPNPIEVFLDNPSLGGNELEWQAEIYMPLKNGDE</sequence>
<evidence type="ECO:0000313" key="3">
    <source>
        <dbReference type="Proteomes" id="UP000237640"/>
    </source>
</evidence>
<gene>
    <name evidence="2" type="ORF">CLV81_0498</name>
</gene>
<dbReference type="OrthoDB" id="1421367at2"/>
<dbReference type="SUPFAM" id="SSF55136">
    <property type="entry name" value="Probable bacterial effector-binding domain"/>
    <property type="match status" value="1"/>
</dbReference>
<dbReference type="Proteomes" id="UP000237640">
    <property type="component" value="Unassembled WGS sequence"/>
</dbReference>
<proteinExistence type="predicted"/>
<name>A0A2T0MFZ3_9FLAO</name>
<accession>A0A2T0MFZ3</accession>
<dbReference type="Pfam" id="PF06445">
    <property type="entry name" value="GyrI-like"/>
    <property type="match status" value="1"/>
</dbReference>
<dbReference type="InterPro" id="IPR029442">
    <property type="entry name" value="GyrI-like"/>
</dbReference>
<dbReference type="Gene3D" id="3.20.80.10">
    <property type="entry name" value="Regulatory factor, effector binding domain"/>
    <property type="match status" value="1"/>
</dbReference>